<feature type="compositionally biased region" description="Basic and acidic residues" evidence="1">
    <location>
        <begin position="426"/>
        <end position="445"/>
    </location>
</feature>
<feature type="compositionally biased region" description="Basic and acidic residues" evidence="1">
    <location>
        <begin position="591"/>
        <end position="603"/>
    </location>
</feature>
<accession>A0A9P4QTK0</accession>
<feature type="compositionally biased region" description="Polar residues" evidence="1">
    <location>
        <begin position="264"/>
        <end position="275"/>
    </location>
</feature>
<feature type="compositionally biased region" description="Basic and acidic residues" evidence="1">
    <location>
        <begin position="571"/>
        <end position="580"/>
    </location>
</feature>
<gene>
    <name evidence="2" type="ORF">EJ04DRAFT_29375</name>
</gene>
<feature type="compositionally biased region" description="Polar residues" evidence="1">
    <location>
        <begin position="474"/>
        <end position="506"/>
    </location>
</feature>
<reference evidence="2" key="1">
    <citation type="journal article" date="2020" name="Stud. Mycol.">
        <title>101 Dothideomycetes genomes: a test case for predicting lifestyles and emergence of pathogens.</title>
        <authorList>
            <person name="Haridas S."/>
            <person name="Albert R."/>
            <person name="Binder M."/>
            <person name="Bloem J."/>
            <person name="Labutti K."/>
            <person name="Salamov A."/>
            <person name="Andreopoulos B."/>
            <person name="Baker S."/>
            <person name="Barry K."/>
            <person name="Bills G."/>
            <person name="Bluhm B."/>
            <person name="Cannon C."/>
            <person name="Castanera R."/>
            <person name="Culley D."/>
            <person name="Daum C."/>
            <person name="Ezra D."/>
            <person name="Gonzalez J."/>
            <person name="Henrissat B."/>
            <person name="Kuo A."/>
            <person name="Liang C."/>
            <person name="Lipzen A."/>
            <person name="Lutzoni F."/>
            <person name="Magnuson J."/>
            <person name="Mondo S."/>
            <person name="Nolan M."/>
            <person name="Ohm R."/>
            <person name="Pangilinan J."/>
            <person name="Park H.-J."/>
            <person name="Ramirez L."/>
            <person name="Alfaro M."/>
            <person name="Sun H."/>
            <person name="Tritt A."/>
            <person name="Yoshinaga Y."/>
            <person name="Zwiers L.-H."/>
            <person name="Turgeon B."/>
            <person name="Goodwin S."/>
            <person name="Spatafora J."/>
            <person name="Crous P."/>
            <person name="Grigoriev I."/>
        </authorList>
    </citation>
    <scope>NUCLEOTIDE SEQUENCE</scope>
    <source>
        <strain evidence="2">CBS 125425</strain>
    </source>
</reference>
<proteinExistence type="predicted"/>
<feature type="compositionally biased region" description="Polar residues" evidence="1">
    <location>
        <begin position="181"/>
        <end position="197"/>
    </location>
</feature>
<dbReference type="OrthoDB" id="3937441at2759"/>
<organism evidence="2 3">
    <name type="scientific">Polyplosphaeria fusca</name>
    <dbReference type="NCBI Taxonomy" id="682080"/>
    <lineage>
        <taxon>Eukaryota</taxon>
        <taxon>Fungi</taxon>
        <taxon>Dikarya</taxon>
        <taxon>Ascomycota</taxon>
        <taxon>Pezizomycotina</taxon>
        <taxon>Dothideomycetes</taxon>
        <taxon>Pleosporomycetidae</taxon>
        <taxon>Pleosporales</taxon>
        <taxon>Tetraplosphaeriaceae</taxon>
        <taxon>Polyplosphaeria</taxon>
    </lineage>
</organism>
<protein>
    <submittedName>
        <fullName evidence="2">Uncharacterized protein</fullName>
    </submittedName>
</protein>
<feature type="compositionally biased region" description="Polar residues" evidence="1">
    <location>
        <begin position="524"/>
        <end position="553"/>
    </location>
</feature>
<sequence>MCRIEERVYITPDGTRRQFEESYPCHKSRHGKLCKDAKRKVTEYYSPPPARDSNSSPASYNPPTPTGNGTYLVQKRQPAGVSRQPSTSRGTGKTIEPKIIIEFGSKKDKGKKYPSSKGYKRSSYAGSIGSNEIAIESPGSDASFTVRTGYPENAASSAEPLHPTAYNTRPAVPLGHRRDTSSASSSQVPSLYATSDPESPGHRRVPRYPPTIVHNPPPGAIPPPSPTATRNAAVGGSYGYRTTTHVPSGSSSGENVGIDGVFPNNYSDLLNSNGRSAAPEITDRDADRARLRKQKADAEKKRQEEADEQLARELANDEARHVHFETGRADARAEARAQKSHAEQQKRRDEQAAKDAKKSRAERDRLQEEIDRRQRQVDEAEAKVRSERRDSRPPVRDPSKRHSRRHSVTPQEKALLLQETQAIMAQEREAAEQREREERAAELRQKQSTSQYWDPRRNQYPVSNEAPSIGRRGSLSQRRPSISSANAPPTGLGRTSSQRRVSVIQQNPPPISTAFQPTDYRTRPGSSHAQNPFSATAQYQRPPSARASNSSYENPFAQPQLRQSPPVATRDPWDARDMKEAIPQPTGHRHQTSEDRTIRRRGENVIAASQDRARQHDRARQATRNMEKAVGFEGDYQSDSENEEDRIFGQGPRLGLGPRRKH</sequence>
<feature type="compositionally biased region" description="Low complexity" evidence="1">
    <location>
        <begin position="651"/>
        <end position="662"/>
    </location>
</feature>
<feature type="compositionally biased region" description="Polar residues" evidence="1">
    <location>
        <begin position="240"/>
        <end position="254"/>
    </location>
</feature>
<feature type="compositionally biased region" description="Basic and acidic residues" evidence="1">
    <location>
        <begin position="33"/>
        <end position="42"/>
    </location>
</feature>
<keyword evidence="3" id="KW-1185">Reference proteome</keyword>
<feature type="compositionally biased region" description="Basic and acidic residues" evidence="1">
    <location>
        <begin position="281"/>
        <end position="400"/>
    </location>
</feature>
<evidence type="ECO:0000313" key="3">
    <source>
        <dbReference type="Proteomes" id="UP000799444"/>
    </source>
</evidence>
<dbReference type="EMBL" id="ML996208">
    <property type="protein sequence ID" value="KAF2730834.1"/>
    <property type="molecule type" value="Genomic_DNA"/>
</dbReference>
<feature type="region of interest" description="Disordered" evidence="1">
    <location>
        <begin position="13"/>
        <end position="662"/>
    </location>
</feature>
<feature type="compositionally biased region" description="Basic residues" evidence="1">
    <location>
        <begin position="108"/>
        <end position="120"/>
    </location>
</feature>
<feature type="compositionally biased region" description="Basic and acidic residues" evidence="1">
    <location>
        <begin position="13"/>
        <end position="24"/>
    </location>
</feature>
<feature type="compositionally biased region" description="Basic and acidic residues" evidence="1">
    <location>
        <begin position="611"/>
        <end position="620"/>
    </location>
</feature>
<evidence type="ECO:0000313" key="2">
    <source>
        <dbReference type="EMBL" id="KAF2730834.1"/>
    </source>
</evidence>
<feature type="compositionally biased region" description="Pro residues" evidence="1">
    <location>
        <begin position="215"/>
        <end position="226"/>
    </location>
</feature>
<dbReference type="Proteomes" id="UP000799444">
    <property type="component" value="Unassembled WGS sequence"/>
</dbReference>
<evidence type="ECO:0000256" key="1">
    <source>
        <dbReference type="SAM" id="MobiDB-lite"/>
    </source>
</evidence>
<comment type="caution">
    <text evidence="2">The sequence shown here is derived from an EMBL/GenBank/DDBJ whole genome shotgun (WGS) entry which is preliminary data.</text>
</comment>
<dbReference type="AlphaFoldDB" id="A0A9P4QTK0"/>
<name>A0A9P4QTK0_9PLEO</name>